<dbReference type="Proteomes" id="UP000323917">
    <property type="component" value="Chromosome"/>
</dbReference>
<protein>
    <recommendedName>
        <fullName evidence="2">Mannanase galactose-binding domain-containing protein</fullName>
    </recommendedName>
</protein>
<evidence type="ECO:0000313" key="3">
    <source>
        <dbReference type="EMBL" id="QEG33988.1"/>
    </source>
</evidence>
<dbReference type="Gene3D" id="2.60.120.260">
    <property type="entry name" value="Galactose-binding domain-like"/>
    <property type="match status" value="1"/>
</dbReference>
<feature type="domain" description="Mannanase galactose-binding" evidence="2">
    <location>
        <begin position="268"/>
        <end position="351"/>
    </location>
</feature>
<dbReference type="AlphaFoldDB" id="A0A5B9Q4N0"/>
<feature type="chain" id="PRO_5022913365" description="Mannanase galactose-binding domain-containing protein" evidence="1">
    <location>
        <begin position="24"/>
        <end position="391"/>
    </location>
</feature>
<keyword evidence="1" id="KW-0732">Signal</keyword>
<name>A0A5B9Q4N0_9BACT</name>
<keyword evidence="4" id="KW-1185">Reference proteome</keyword>
<evidence type="ECO:0000259" key="2">
    <source>
        <dbReference type="Pfam" id="PF21253"/>
    </source>
</evidence>
<proteinExistence type="predicted"/>
<dbReference type="EMBL" id="CP042913">
    <property type="protein sequence ID" value="QEG33988.1"/>
    <property type="molecule type" value="Genomic_DNA"/>
</dbReference>
<dbReference type="KEGG" id="bgok:Pr1d_12590"/>
<dbReference type="RefSeq" id="WP_148072687.1">
    <property type="nucleotide sequence ID" value="NZ_CP042913.1"/>
</dbReference>
<feature type="signal peptide" evidence="1">
    <location>
        <begin position="1"/>
        <end position="23"/>
    </location>
</feature>
<gene>
    <name evidence="3" type="ORF">Pr1d_12590</name>
</gene>
<dbReference type="Pfam" id="PF21253">
    <property type="entry name" value="Mann_GBD_bact"/>
    <property type="match status" value="1"/>
</dbReference>
<evidence type="ECO:0000256" key="1">
    <source>
        <dbReference type="SAM" id="SignalP"/>
    </source>
</evidence>
<dbReference type="PROSITE" id="PS51257">
    <property type="entry name" value="PROKAR_LIPOPROTEIN"/>
    <property type="match status" value="1"/>
</dbReference>
<dbReference type="InterPro" id="IPR049475">
    <property type="entry name" value="Mann_GBD_bact"/>
</dbReference>
<accession>A0A5B9Q4N0</accession>
<evidence type="ECO:0000313" key="4">
    <source>
        <dbReference type="Proteomes" id="UP000323917"/>
    </source>
</evidence>
<sequence length="391" mass="41427" precursor="true">MSRIRLSAVFLVAALAACSSSWAQSPSVLYTWDGAANIEDWKKNFGTNDVLLDNNIAGQLRIIEIGAPGEDVAISDGSNRRFESSTAGGGLDLTGLDFLEFDLGHNGLGNVDVQFYIQGSLGFTYVSLGPDVAVTPGVSTYQLPLAGLTFEQQVYIRTVGFNIRDHAGEGNLVWTVEEVRSAGTPLTVRDLATHDLGSSDNGLQGVFANFDQGAIIGNDGAQNQTGFSHNASLGSLQWTDQGDHGVGDTSGAAIAYGNGTVFNGSSFNERLTDLSNYDFVTYRVSATDPTGGGGSVDVQAYYQTGSGFSYQAAGDLTLPIDGTFYDLKYPLAGVTDRSNVQFSGLNLASHMNDIQINIDLVRYSTIPEPSSLAIVGIAAVLAASDRRRRTI</sequence>
<organism evidence="3 4">
    <name type="scientific">Bythopirellula goksoeyrii</name>
    <dbReference type="NCBI Taxonomy" id="1400387"/>
    <lineage>
        <taxon>Bacteria</taxon>
        <taxon>Pseudomonadati</taxon>
        <taxon>Planctomycetota</taxon>
        <taxon>Planctomycetia</taxon>
        <taxon>Pirellulales</taxon>
        <taxon>Lacipirellulaceae</taxon>
        <taxon>Bythopirellula</taxon>
    </lineage>
</organism>
<dbReference type="OrthoDB" id="253481at2"/>
<reference evidence="3 4" key="1">
    <citation type="submission" date="2019-08" db="EMBL/GenBank/DDBJ databases">
        <title>Deep-cultivation of Planctomycetes and their phenomic and genomic characterization uncovers novel biology.</title>
        <authorList>
            <person name="Wiegand S."/>
            <person name="Jogler M."/>
            <person name="Boedeker C."/>
            <person name="Pinto D."/>
            <person name="Vollmers J."/>
            <person name="Rivas-Marin E."/>
            <person name="Kohn T."/>
            <person name="Peeters S.H."/>
            <person name="Heuer A."/>
            <person name="Rast P."/>
            <person name="Oberbeckmann S."/>
            <person name="Bunk B."/>
            <person name="Jeske O."/>
            <person name="Meyerdierks A."/>
            <person name="Storesund J.E."/>
            <person name="Kallscheuer N."/>
            <person name="Luecker S."/>
            <person name="Lage O.M."/>
            <person name="Pohl T."/>
            <person name="Merkel B.J."/>
            <person name="Hornburger P."/>
            <person name="Mueller R.-W."/>
            <person name="Bruemmer F."/>
            <person name="Labrenz M."/>
            <person name="Spormann A.M."/>
            <person name="Op den Camp H."/>
            <person name="Overmann J."/>
            <person name="Amann R."/>
            <person name="Jetten M.S.M."/>
            <person name="Mascher T."/>
            <person name="Medema M.H."/>
            <person name="Devos D.P."/>
            <person name="Kaster A.-K."/>
            <person name="Ovreas L."/>
            <person name="Rohde M."/>
            <person name="Galperin M.Y."/>
            <person name="Jogler C."/>
        </authorList>
    </citation>
    <scope>NUCLEOTIDE SEQUENCE [LARGE SCALE GENOMIC DNA]</scope>
    <source>
        <strain evidence="3 4">Pr1d</strain>
    </source>
</reference>